<sequence>MKFVSTRGQTEPHSFSEAVKIGLAPDKGLFVPEKMPDLSEEIPTWEGLSYPEVCYEFFKHFATDIPGDELKALIEKAYSRFDHEEHAPLIKLSDKLYVQELFHGPTLAFKDFALQLLGCLYERQVANTGESINVLGATSGDTGAAAINGLLGKKGVNIFILYPDGRVSPLQERQMTCLEEDNVFPLCIEGSFDDAQAALKDVFGDKEFSEEVHLSAVNSINLARILAQCVYYIYAYLKLPAERRERATFVVPTGNFGNVLAGWMASRMGMIVDGFRVATNQNDILHRFFAEGDYSVGDVLPSHAPSMDIQVASNFERFLYFSLGGNAQMTREIMESFKKDGNFQVGGMAITEFMTSTRMDDAEIAEVISKVYREHDYVADPHTACGFKDLDHLETAIILSTAHPAKFPDVVEKCTGKEPTHESLEALKSKEIRKFSVAPDEASIKAFIRSKQ</sequence>
<evidence type="ECO:0000256" key="8">
    <source>
        <dbReference type="ARBA" id="ARBA00022898"/>
    </source>
</evidence>
<evidence type="ECO:0000256" key="6">
    <source>
        <dbReference type="ARBA" id="ARBA00022605"/>
    </source>
</evidence>
<dbReference type="Pfam" id="PF14821">
    <property type="entry name" value="Thr_synth_N"/>
    <property type="match status" value="1"/>
</dbReference>
<dbReference type="PROSITE" id="PS00165">
    <property type="entry name" value="DEHYDRATASE_SER_THR"/>
    <property type="match status" value="1"/>
</dbReference>
<evidence type="ECO:0000256" key="12">
    <source>
        <dbReference type="PIRSR" id="PIRSR604450-51"/>
    </source>
</evidence>
<evidence type="ECO:0000259" key="13">
    <source>
        <dbReference type="Pfam" id="PF00291"/>
    </source>
</evidence>
<dbReference type="GO" id="GO:0004795">
    <property type="term" value="F:threonine synthase activity"/>
    <property type="evidence" value="ECO:0007669"/>
    <property type="project" value="UniProtKB-UniRule"/>
</dbReference>
<evidence type="ECO:0000256" key="5">
    <source>
        <dbReference type="ARBA" id="ARBA00018679"/>
    </source>
</evidence>
<evidence type="ECO:0000256" key="4">
    <source>
        <dbReference type="ARBA" id="ARBA00013028"/>
    </source>
</evidence>
<evidence type="ECO:0000256" key="1">
    <source>
        <dbReference type="ARBA" id="ARBA00001933"/>
    </source>
</evidence>
<evidence type="ECO:0000256" key="10">
    <source>
        <dbReference type="ARBA" id="ARBA00049144"/>
    </source>
</evidence>
<comment type="catalytic activity">
    <reaction evidence="10">
        <text>O-phospho-L-homoserine + H2O = L-threonine + phosphate</text>
        <dbReference type="Rhea" id="RHEA:10840"/>
        <dbReference type="ChEBI" id="CHEBI:15377"/>
        <dbReference type="ChEBI" id="CHEBI:43474"/>
        <dbReference type="ChEBI" id="CHEBI:57590"/>
        <dbReference type="ChEBI" id="CHEBI:57926"/>
        <dbReference type="EC" id="4.2.3.1"/>
    </reaction>
</comment>
<evidence type="ECO:0000256" key="11">
    <source>
        <dbReference type="NCBIfam" id="TIGR00260"/>
    </source>
</evidence>
<dbReference type="InterPro" id="IPR001926">
    <property type="entry name" value="TrpB-like_PALP"/>
</dbReference>
<dbReference type="GO" id="GO:0030170">
    <property type="term" value="F:pyridoxal phosphate binding"/>
    <property type="evidence" value="ECO:0007669"/>
    <property type="project" value="InterPro"/>
</dbReference>
<keyword evidence="16" id="KW-1185">Reference proteome</keyword>
<dbReference type="GO" id="GO:0009088">
    <property type="term" value="P:threonine biosynthetic process"/>
    <property type="evidence" value="ECO:0007669"/>
    <property type="project" value="UniProtKB-UniRule"/>
</dbReference>
<comment type="similarity">
    <text evidence="3">Belongs to the threonine synthase family.</text>
</comment>
<protein>
    <recommendedName>
        <fullName evidence="5 11">Threonine synthase</fullName>
        <ecNumber evidence="4 11">4.2.3.1</ecNumber>
    </recommendedName>
</protein>
<keyword evidence="9 15" id="KW-0456">Lyase</keyword>
<evidence type="ECO:0000256" key="3">
    <source>
        <dbReference type="ARBA" id="ARBA00005517"/>
    </source>
</evidence>
<keyword evidence="8 12" id="KW-0663">Pyridoxal phosphate</keyword>
<evidence type="ECO:0000256" key="2">
    <source>
        <dbReference type="ARBA" id="ARBA00004979"/>
    </source>
</evidence>
<dbReference type="InterPro" id="IPR037158">
    <property type="entry name" value="Thr_synth_N_sf"/>
</dbReference>
<dbReference type="Pfam" id="PF24857">
    <property type="entry name" value="THR4_C"/>
    <property type="match status" value="1"/>
</dbReference>
<dbReference type="InterPro" id="IPR051166">
    <property type="entry name" value="Threonine_Synthase"/>
</dbReference>
<organism evidence="15 16">
    <name type="scientific">Pelagicoccus mobilis</name>
    <dbReference type="NCBI Taxonomy" id="415221"/>
    <lineage>
        <taxon>Bacteria</taxon>
        <taxon>Pseudomonadati</taxon>
        <taxon>Verrucomicrobiota</taxon>
        <taxon>Opitutia</taxon>
        <taxon>Puniceicoccales</taxon>
        <taxon>Pelagicoccaceae</taxon>
        <taxon>Pelagicoccus</taxon>
    </lineage>
</organism>
<evidence type="ECO:0000256" key="9">
    <source>
        <dbReference type="ARBA" id="ARBA00023239"/>
    </source>
</evidence>
<comment type="caution">
    <text evidence="15">The sequence shown here is derived from an EMBL/GenBank/DDBJ whole genome shotgun (WGS) entry which is preliminary data.</text>
</comment>
<keyword evidence="6" id="KW-0028">Amino-acid biosynthesis</keyword>
<dbReference type="PANTHER" id="PTHR42690">
    <property type="entry name" value="THREONINE SYNTHASE FAMILY MEMBER"/>
    <property type="match status" value="1"/>
</dbReference>
<feature type="modified residue" description="N6-(pyridoxal phosphate)lysine" evidence="12">
    <location>
        <position position="110"/>
    </location>
</feature>
<name>A0A934RTT0_9BACT</name>
<evidence type="ECO:0000259" key="14">
    <source>
        <dbReference type="Pfam" id="PF14821"/>
    </source>
</evidence>
<feature type="domain" description="Tryptophan synthase beta chain-like PALP" evidence="13">
    <location>
        <begin position="88"/>
        <end position="313"/>
    </location>
</feature>
<dbReference type="InterPro" id="IPR000634">
    <property type="entry name" value="Ser/Thr_deHydtase_PyrdxlP-BS"/>
</dbReference>
<dbReference type="SUPFAM" id="SSF53686">
    <property type="entry name" value="Tryptophan synthase beta subunit-like PLP-dependent enzymes"/>
    <property type="match status" value="1"/>
</dbReference>
<dbReference type="CDD" id="cd01560">
    <property type="entry name" value="Thr-synth_2"/>
    <property type="match status" value="1"/>
</dbReference>
<dbReference type="InterPro" id="IPR036052">
    <property type="entry name" value="TrpB-like_PALP_sf"/>
</dbReference>
<keyword evidence="7" id="KW-0791">Threonine biosynthesis</keyword>
<dbReference type="InterPro" id="IPR004450">
    <property type="entry name" value="Thr_synthase-like"/>
</dbReference>
<dbReference type="AlphaFoldDB" id="A0A934RTT0"/>
<dbReference type="Pfam" id="PF00291">
    <property type="entry name" value="PALP"/>
    <property type="match status" value="1"/>
</dbReference>
<proteinExistence type="inferred from homology"/>
<comment type="cofactor">
    <cofactor evidence="1 12">
        <name>pyridoxal 5'-phosphate</name>
        <dbReference type="ChEBI" id="CHEBI:597326"/>
    </cofactor>
</comment>
<dbReference type="Proteomes" id="UP000617628">
    <property type="component" value="Unassembled WGS sequence"/>
</dbReference>
<evidence type="ECO:0000256" key="7">
    <source>
        <dbReference type="ARBA" id="ARBA00022697"/>
    </source>
</evidence>
<dbReference type="PANTHER" id="PTHR42690:SF1">
    <property type="entry name" value="THREONINE SYNTHASE-LIKE 2"/>
    <property type="match status" value="1"/>
</dbReference>
<gene>
    <name evidence="15" type="ORF">JIN87_05425</name>
</gene>
<dbReference type="RefSeq" id="WP_200354515.1">
    <property type="nucleotide sequence ID" value="NZ_JAENIL010000008.1"/>
</dbReference>
<reference evidence="15" key="1">
    <citation type="submission" date="2021-01" db="EMBL/GenBank/DDBJ databases">
        <title>Modified the classification status of verrucomicrobia.</title>
        <authorList>
            <person name="Feng X."/>
        </authorList>
    </citation>
    <scope>NUCLEOTIDE SEQUENCE</scope>
    <source>
        <strain evidence="15">KCTC 13126</strain>
    </source>
</reference>
<dbReference type="Gene3D" id="3.90.1380.10">
    <property type="entry name" value="Threonine synthase, N-terminal domain"/>
    <property type="match status" value="1"/>
</dbReference>
<dbReference type="NCBIfam" id="TIGR00260">
    <property type="entry name" value="thrC"/>
    <property type="match status" value="1"/>
</dbReference>
<dbReference type="EMBL" id="JAENIL010000008">
    <property type="protein sequence ID" value="MBK1876298.1"/>
    <property type="molecule type" value="Genomic_DNA"/>
</dbReference>
<accession>A0A934RTT0</accession>
<comment type="pathway">
    <text evidence="2">Amino-acid biosynthesis; L-threonine biosynthesis; L-threonine from L-aspartate: step 5/5.</text>
</comment>
<feature type="domain" description="Threonine synthase N-terminal" evidence="14">
    <location>
        <begin position="2"/>
        <end position="78"/>
    </location>
</feature>
<dbReference type="EC" id="4.2.3.1" evidence="4 11"/>
<evidence type="ECO:0000313" key="16">
    <source>
        <dbReference type="Proteomes" id="UP000617628"/>
    </source>
</evidence>
<evidence type="ECO:0000313" key="15">
    <source>
        <dbReference type="EMBL" id="MBK1876298.1"/>
    </source>
</evidence>
<dbReference type="InterPro" id="IPR029144">
    <property type="entry name" value="Thr_synth_N"/>
</dbReference>
<dbReference type="Gene3D" id="3.40.50.1100">
    <property type="match status" value="2"/>
</dbReference>